<dbReference type="AlphaFoldDB" id="A0A7W7K228"/>
<dbReference type="PANTHER" id="PTHR31462:SF5">
    <property type="entry name" value="ENDOSOMAL_LYSOSOMAL PROTON CHANNEL TMEM175"/>
    <property type="match status" value="1"/>
</dbReference>
<comment type="catalytic activity">
    <reaction evidence="12">
        <text>K(+)(in) = K(+)(out)</text>
        <dbReference type="Rhea" id="RHEA:29463"/>
        <dbReference type="ChEBI" id="CHEBI:29103"/>
    </reaction>
</comment>
<dbReference type="GO" id="GO:0015252">
    <property type="term" value="F:proton channel activity"/>
    <property type="evidence" value="ECO:0007669"/>
    <property type="project" value="InterPro"/>
</dbReference>
<evidence type="ECO:0000256" key="4">
    <source>
        <dbReference type="ARBA" id="ARBA00022538"/>
    </source>
</evidence>
<feature type="transmembrane region" description="Helical" evidence="13">
    <location>
        <begin position="114"/>
        <end position="134"/>
    </location>
</feature>
<dbReference type="Pfam" id="PF06736">
    <property type="entry name" value="TMEM175"/>
    <property type="match status" value="1"/>
</dbReference>
<feature type="transmembrane region" description="Helical" evidence="13">
    <location>
        <begin position="155"/>
        <end position="188"/>
    </location>
</feature>
<comment type="similarity">
    <text evidence="2">Belongs to the TMEM175 family.</text>
</comment>
<evidence type="ECO:0000256" key="12">
    <source>
        <dbReference type="ARBA" id="ARBA00034430"/>
    </source>
</evidence>
<evidence type="ECO:0000256" key="1">
    <source>
        <dbReference type="ARBA" id="ARBA00004141"/>
    </source>
</evidence>
<dbReference type="GO" id="GO:0005267">
    <property type="term" value="F:potassium channel activity"/>
    <property type="evidence" value="ECO:0007669"/>
    <property type="project" value="UniProtKB-KW"/>
</dbReference>
<dbReference type="GO" id="GO:0016020">
    <property type="term" value="C:membrane"/>
    <property type="evidence" value="ECO:0007669"/>
    <property type="project" value="UniProtKB-SubCell"/>
</dbReference>
<keyword evidence="3" id="KW-0813">Transport</keyword>
<sequence>MSETEEGRGGVNRVEAFSDGVIAIIITIMVLEMKAPEEHGLAHLWSLWPVFTAYVLSYAYVAIYWVNHHRLFAHASRITNALLWSNIALLFTLSLVPFATAYLGEQHFSHDATLVYMCVMMLPSFAYVWLQSVIRRTGRQDAAAQDYHQHSLRKGLVASAIYASGIALTFSSPWAGLACAALVAVLWFLPKGPIDALFGG</sequence>
<evidence type="ECO:0000313" key="15">
    <source>
        <dbReference type="Proteomes" id="UP000575241"/>
    </source>
</evidence>
<keyword evidence="15" id="KW-1185">Reference proteome</keyword>
<feature type="transmembrane region" description="Helical" evidence="13">
    <location>
        <begin position="16"/>
        <end position="33"/>
    </location>
</feature>
<evidence type="ECO:0000256" key="7">
    <source>
        <dbReference type="ARBA" id="ARBA00022958"/>
    </source>
</evidence>
<evidence type="ECO:0000256" key="5">
    <source>
        <dbReference type="ARBA" id="ARBA00022692"/>
    </source>
</evidence>
<organism evidence="14 15">
    <name type="scientific">Sphingomonas kyeonggiensis</name>
    <dbReference type="NCBI Taxonomy" id="1268553"/>
    <lineage>
        <taxon>Bacteria</taxon>
        <taxon>Pseudomonadati</taxon>
        <taxon>Pseudomonadota</taxon>
        <taxon>Alphaproteobacteria</taxon>
        <taxon>Sphingomonadales</taxon>
        <taxon>Sphingomonadaceae</taxon>
        <taxon>Sphingomonas</taxon>
    </lineage>
</organism>
<keyword evidence="8 13" id="KW-1133">Transmembrane helix</keyword>
<keyword evidence="7" id="KW-0630">Potassium</keyword>
<protein>
    <submittedName>
        <fullName evidence="14">Putative membrane protein</fullName>
    </submittedName>
</protein>
<evidence type="ECO:0000256" key="11">
    <source>
        <dbReference type="ARBA" id="ARBA00023303"/>
    </source>
</evidence>
<keyword evidence="11" id="KW-0407">Ion channel</keyword>
<dbReference type="PANTHER" id="PTHR31462">
    <property type="entry name" value="ENDOSOMAL/LYSOSOMAL POTASSIUM CHANNEL TMEM175"/>
    <property type="match status" value="1"/>
</dbReference>
<dbReference type="RefSeq" id="WP_184167769.1">
    <property type="nucleotide sequence ID" value="NZ_JACHLN010000002.1"/>
</dbReference>
<evidence type="ECO:0000256" key="9">
    <source>
        <dbReference type="ARBA" id="ARBA00023065"/>
    </source>
</evidence>
<evidence type="ECO:0000256" key="6">
    <source>
        <dbReference type="ARBA" id="ARBA00022826"/>
    </source>
</evidence>
<dbReference type="Proteomes" id="UP000575241">
    <property type="component" value="Unassembled WGS sequence"/>
</dbReference>
<keyword evidence="6" id="KW-0631">Potassium channel</keyword>
<evidence type="ECO:0000256" key="10">
    <source>
        <dbReference type="ARBA" id="ARBA00023136"/>
    </source>
</evidence>
<reference evidence="14 15" key="1">
    <citation type="submission" date="2020-08" db="EMBL/GenBank/DDBJ databases">
        <title>Functional genomics of gut bacteria from endangered species of beetles.</title>
        <authorList>
            <person name="Carlos-Shanley C."/>
        </authorList>
    </citation>
    <scope>NUCLEOTIDE SEQUENCE [LARGE SCALE GENOMIC DNA]</scope>
    <source>
        <strain evidence="14 15">S00224</strain>
    </source>
</reference>
<dbReference type="InterPro" id="IPR010617">
    <property type="entry name" value="TMEM175-like"/>
</dbReference>
<evidence type="ECO:0000256" key="13">
    <source>
        <dbReference type="SAM" id="Phobius"/>
    </source>
</evidence>
<feature type="transmembrane region" description="Helical" evidence="13">
    <location>
        <begin position="45"/>
        <end position="66"/>
    </location>
</feature>
<proteinExistence type="inferred from homology"/>
<name>A0A7W7K228_9SPHN</name>
<feature type="transmembrane region" description="Helical" evidence="13">
    <location>
        <begin position="78"/>
        <end position="102"/>
    </location>
</feature>
<evidence type="ECO:0000256" key="8">
    <source>
        <dbReference type="ARBA" id="ARBA00022989"/>
    </source>
</evidence>
<evidence type="ECO:0000313" key="14">
    <source>
        <dbReference type="EMBL" id="MBB4839559.1"/>
    </source>
</evidence>
<keyword evidence="5 13" id="KW-0812">Transmembrane</keyword>
<keyword evidence="10 13" id="KW-0472">Membrane</keyword>
<dbReference type="EMBL" id="JACHLN010000002">
    <property type="protein sequence ID" value="MBB4839559.1"/>
    <property type="molecule type" value="Genomic_DNA"/>
</dbReference>
<comment type="caution">
    <text evidence="14">The sequence shown here is derived from an EMBL/GenBank/DDBJ whole genome shotgun (WGS) entry which is preliminary data.</text>
</comment>
<accession>A0A7W7K228</accession>
<evidence type="ECO:0000256" key="3">
    <source>
        <dbReference type="ARBA" id="ARBA00022448"/>
    </source>
</evidence>
<gene>
    <name evidence="14" type="ORF">HNP52_002628</name>
</gene>
<comment type="subcellular location">
    <subcellularLocation>
        <location evidence="1">Membrane</location>
        <topology evidence="1">Multi-pass membrane protein</topology>
    </subcellularLocation>
</comment>
<evidence type="ECO:0000256" key="2">
    <source>
        <dbReference type="ARBA" id="ARBA00006920"/>
    </source>
</evidence>
<keyword evidence="4" id="KW-0633">Potassium transport</keyword>
<keyword evidence="9" id="KW-0406">Ion transport</keyword>